<accession>A0AAW0DEH0</accession>
<feature type="region of interest" description="Disordered" evidence="1">
    <location>
        <begin position="1377"/>
        <end position="1407"/>
    </location>
</feature>
<organism evidence="2 3">
    <name type="scientific">Paramarasmius palmivorus</name>
    <dbReference type="NCBI Taxonomy" id="297713"/>
    <lineage>
        <taxon>Eukaryota</taxon>
        <taxon>Fungi</taxon>
        <taxon>Dikarya</taxon>
        <taxon>Basidiomycota</taxon>
        <taxon>Agaricomycotina</taxon>
        <taxon>Agaricomycetes</taxon>
        <taxon>Agaricomycetidae</taxon>
        <taxon>Agaricales</taxon>
        <taxon>Marasmiineae</taxon>
        <taxon>Marasmiaceae</taxon>
        <taxon>Paramarasmius</taxon>
    </lineage>
</organism>
<evidence type="ECO:0000256" key="1">
    <source>
        <dbReference type="SAM" id="MobiDB-lite"/>
    </source>
</evidence>
<feature type="compositionally biased region" description="Polar residues" evidence="1">
    <location>
        <begin position="413"/>
        <end position="422"/>
    </location>
</feature>
<keyword evidence="3" id="KW-1185">Reference proteome</keyword>
<feature type="compositionally biased region" description="Low complexity" evidence="1">
    <location>
        <begin position="1294"/>
        <end position="1311"/>
    </location>
</feature>
<feature type="compositionally biased region" description="Polar residues" evidence="1">
    <location>
        <begin position="378"/>
        <end position="394"/>
    </location>
</feature>
<dbReference type="EMBL" id="JAYKXP010000016">
    <property type="protein sequence ID" value="KAK7049493.1"/>
    <property type="molecule type" value="Genomic_DNA"/>
</dbReference>
<feature type="compositionally biased region" description="Basic residues" evidence="1">
    <location>
        <begin position="1144"/>
        <end position="1153"/>
    </location>
</feature>
<name>A0AAW0DEH0_9AGAR</name>
<feature type="region of interest" description="Disordered" evidence="1">
    <location>
        <begin position="461"/>
        <end position="487"/>
    </location>
</feature>
<evidence type="ECO:0000313" key="3">
    <source>
        <dbReference type="Proteomes" id="UP001383192"/>
    </source>
</evidence>
<reference evidence="2 3" key="1">
    <citation type="submission" date="2024-01" db="EMBL/GenBank/DDBJ databases">
        <title>A draft genome for a cacao thread blight-causing isolate of Paramarasmius palmivorus.</title>
        <authorList>
            <person name="Baruah I.K."/>
            <person name="Bukari Y."/>
            <person name="Amoako-Attah I."/>
            <person name="Meinhardt L.W."/>
            <person name="Bailey B.A."/>
            <person name="Cohen S.P."/>
        </authorList>
    </citation>
    <scope>NUCLEOTIDE SEQUENCE [LARGE SCALE GENOMIC DNA]</scope>
    <source>
        <strain evidence="2 3">GH-12</strain>
    </source>
</reference>
<feature type="compositionally biased region" description="Basic and acidic residues" evidence="1">
    <location>
        <begin position="476"/>
        <end position="487"/>
    </location>
</feature>
<feature type="region of interest" description="Disordered" evidence="1">
    <location>
        <begin position="378"/>
        <end position="427"/>
    </location>
</feature>
<feature type="region of interest" description="Disordered" evidence="1">
    <location>
        <begin position="1132"/>
        <end position="1159"/>
    </location>
</feature>
<feature type="region of interest" description="Disordered" evidence="1">
    <location>
        <begin position="1347"/>
        <end position="1366"/>
    </location>
</feature>
<proteinExistence type="predicted"/>
<dbReference type="Proteomes" id="UP001383192">
    <property type="component" value="Unassembled WGS sequence"/>
</dbReference>
<feature type="region of interest" description="Disordered" evidence="1">
    <location>
        <begin position="505"/>
        <end position="526"/>
    </location>
</feature>
<feature type="compositionally biased region" description="Pro residues" evidence="1">
    <location>
        <begin position="1393"/>
        <end position="1407"/>
    </location>
</feature>
<feature type="compositionally biased region" description="Pro residues" evidence="1">
    <location>
        <begin position="1269"/>
        <end position="1279"/>
    </location>
</feature>
<comment type="caution">
    <text evidence="2">The sequence shown here is derived from an EMBL/GenBank/DDBJ whole genome shotgun (WGS) entry which is preliminary data.</text>
</comment>
<feature type="compositionally biased region" description="Polar residues" evidence="1">
    <location>
        <begin position="1220"/>
        <end position="1249"/>
    </location>
</feature>
<feature type="compositionally biased region" description="Polar residues" evidence="1">
    <location>
        <begin position="134"/>
        <end position="145"/>
    </location>
</feature>
<feature type="region of interest" description="Disordered" evidence="1">
    <location>
        <begin position="128"/>
        <end position="148"/>
    </location>
</feature>
<feature type="region of interest" description="Disordered" evidence="1">
    <location>
        <begin position="1205"/>
        <end position="1340"/>
    </location>
</feature>
<evidence type="ECO:0000313" key="2">
    <source>
        <dbReference type="EMBL" id="KAK7049493.1"/>
    </source>
</evidence>
<feature type="compositionally biased region" description="Basic and acidic residues" evidence="1">
    <location>
        <begin position="505"/>
        <end position="514"/>
    </location>
</feature>
<protein>
    <submittedName>
        <fullName evidence="2">Uncharacterized protein</fullName>
    </submittedName>
</protein>
<sequence>MLMPLFPTMYGQLSAIAREFNFPSTTGLCLYFHFSENGVVSTPRISDDAWQMVWSPFLESSSSQRTSVCGKIEFDIDFRYARWYSSWMASAHRDQVDVPVSVVPSTAPSLAHFRSDSRVTDVDYFTPNEEHTETSSVSHAPQSTARHVPKKLSLVDRLDTLSVKSYSRPASREQVSLSPPEQNTAHVLSPIFQEDEPKTAKLDLEKRVNNWRASASLTPTALALRQGQTSLEPVNMPNTVPINETEDVEDGEINLEDFAWSVSSQGPGDYDELLSISSWSRVPSVHLANRAEGSVCLTPTTATSFGPSDYTLPSPAPSSSRVLTPDVAHRHFDDVPLTPSTVTSWGPPSEYPPSPFSDGRVSSVDLAHRLWLSRPNTPTTATSWGPGSWPTSPIESVGRPRSIHLGDRGEFSRPTTPATATSWGAPLSYPPSPTTPFYVTTPDAAQRSFDVDGPNCRVKLEEESSGQPWSHGWPYRNRDSAESSDHPWTHNWPYQAAADRGRPWEHNWPHHRSDSVPTPAEESSGPWARGWPYQSSAEAQRPWKHSWPYHTNTTVAEPWSHNWPYVSKRVDRQVTVEVSEYPYFSLYPSVYPYNLSEIYPPSQREQEDSALRGYPYNLARIYSTKYESKAYQTAGIDVKLRASYPIFDLYDAVYPANLECIYPPTSLPEQKERERTAGVGYPYFDLYPPVVKQTSVKEAVNIRVEPSYPALRLYSAVYPWNLDEIYPSVSFVYKEVINVRVAYAYPCFNLYPAVYPHLEIYPQVKTGRTTVPAARQTTTPGYPDFVLYPPLPKAPATRGTVDTITKDSHDGTVNRYPIIKIYQNVYPFLELYPALPMDTRPLESHSGYPTFDIYPAISRTSLKTSVQAADVARSVTPYPVFTLYEPVYPHLTIYPPISGQVDYRIVRITAVQYPLFDLYPAVYPHIGIYPRVAGQVDHKHVPAISVQYPVFDLYPAVYPSIEIYPSVSGQVDYKYVVLGVNVQYPLFNLYPAVYPHFDLYPPTSKFQTMADTNRATPVVRYPVFDLYPAVYPHLTLYPSISGELDCKYIVMDAGVQYPSFNLYPAVYPHIELYPPVSGQTTDTKDIRPLSCDARYPTFNLYPAVYPHFCLWPTVQPLMQPFGLADMADVSTSSAVQPPVAPRRTPPHTRKPTKSHAQLHEEFFRLRRPTIQIKIKKASKTHRQLHQEVFPGFSVVHTPSGTFRKSVSFETDGTRPLDMGSNGSARTSQPRSDTISPRSSNIPSPTTRSPTRGLPPRPNAYRLSSVGPAPSQPLPPPPTEAPSTSASPVRPVTQPLRRSVSSASSLPRLSPAKTSPTHLDPVDEVANGPLHRSTSLSDASRRAVLSRYSVVESAPDTTSRPAPRKRESLVLQRVRAINATAEEDSISSLSKKFPMPPRPPLPPLPSRQ</sequence>
<gene>
    <name evidence="2" type="ORF">VNI00_005524</name>
</gene>